<evidence type="ECO:0000313" key="3">
    <source>
        <dbReference type="Proteomes" id="UP000536275"/>
    </source>
</evidence>
<evidence type="ECO:0000256" key="1">
    <source>
        <dbReference type="SAM" id="MobiDB-lite"/>
    </source>
</evidence>
<evidence type="ECO:0000313" key="2">
    <source>
        <dbReference type="EMBL" id="KAF6066562.1"/>
    </source>
</evidence>
<accession>A0A8H6BWE3</accession>
<dbReference type="EMBL" id="JABWAD010000055">
    <property type="protein sequence ID" value="KAF6066562.1"/>
    <property type="molecule type" value="Genomic_DNA"/>
</dbReference>
<comment type="caution">
    <text evidence="2">The sequence shown here is derived from an EMBL/GenBank/DDBJ whole genome shotgun (WGS) entry which is preliminary data.</text>
</comment>
<name>A0A8H6BWE3_CANAX</name>
<gene>
    <name evidence="2" type="ORF">FOB64_004044</name>
</gene>
<sequence>MSFVRNRNNKRQRTGRGPRKPKSNRDKEERQLSIRNEEGYFSKATKLGSSNEFVDFETSIQPYLWTTVTPVIESATRTHASARMPTLKRLCAEQLARNVEYIGWHLIASAPWSIWKLVWTIIVKTGQDSPETYAKFAKFFHSFQDFRAHRYLLEQGIRGQAIGKYLIPGCRLHRVETVFRNIDLHDTIKFLDIWQPITILDLSLIKLSRDEYFALFNIPNLVCLSKESCDLACIETDIPIVDNYACSTNWSKLDNESASIYRLPLALKLNALMKKNILQTSIINDNIMDLMVVDKTWHSSNASQENINSAWEARKDATIKRYRGKTYIRKHELQKVDGPNGIDAVSSTENTLLPTEQRRKKHKNRIQLNAKNFFCI</sequence>
<reference evidence="2 3" key="1">
    <citation type="submission" date="2020-03" db="EMBL/GenBank/DDBJ databases">
        <title>FDA dAtabase for Regulatory Grade micrObial Sequences (FDA-ARGOS): Supporting development and validation of Infectious Disease Dx tests.</title>
        <authorList>
            <person name="Campos J."/>
            <person name="Goldberg B."/>
            <person name="Tallon L."/>
            <person name="Sadzewicz L."/>
            <person name="Vavikolanu K."/>
            <person name="Mehta A."/>
            <person name="Aluvathingal J."/>
            <person name="Nadendla S."/>
            <person name="Nandy P."/>
            <person name="Geyer C."/>
            <person name="Yan Y."/>
            <person name="Sichtig H."/>
        </authorList>
    </citation>
    <scope>NUCLEOTIDE SEQUENCE [LARGE SCALE GENOMIC DNA]</scope>
    <source>
        <strain evidence="2 3">FDAARGOS_656</strain>
    </source>
</reference>
<dbReference type="AlphaFoldDB" id="A0A8H6BWE3"/>
<feature type="compositionally biased region" description="Basic residues" evidence="1">
    <location>
        <begin position="7"/>
        <end position="22"/>
    </location>
</feature>
<dbReference type="Proteomes" id="UP000536275">
    <property type="component" value="Unassembled WGS sequence"/>
</dbReference>
<protein>
    <submittedName>
        <fullName evidence="2">Uncharacterized protein</fullName>
    </submittedName>
</protein>
<feature type="region of interest" description="Disordered" evidence="1">
    <location>
        <begin position="1"/>
        <end position="30"/>
    </location>
</feature>
<organism evidence="2 3">
    <name type="scientific">Candida albicans</name>
    <name type="common">Yeast</name>
    <dbReference type="NCBI Taxonomy" id="5476"/>
    <lineage>
        <taxon>Eukaryota</taxon>
        <taxon>Fungi</taxon>
        <taxon>Dikarya</taxon>
        <taxon>Ascomycota</taxon>
        <taxon>Saccharomycotina</taxon>
        <taxon>Pichiomycetes</taxon>
        <taxon>Debaryomycetaceae</taxon>
        <taxon>Candida/Lodderomyces clade</taxon>
        <taxon>Candida</taxon>
    </lineage>
</organism>
<proteinExistence type="predicted"/>